<accession>A0A953JC49</accession>
<dbReference type="Gene3D" id="3.40.50.2300">
    <property type="match status" value="1"/>
</dbReference>
<dbReference type="PROSITE" id="PS50110">
    <property type="entry name" value="RESPONSE_REGULATORY"/>
    <property type="match status" value="1"/>
</dbReference>
<reference evidence="5" key="2">
    <citation type="submission" date="2021-08" db="EMBL/GenBank/DDBJ databases">
        <authorList>
            <person name="Dalcin Martins P."/>
        </authorList>
    </citation>
    <scope>NUCLEOTIDE SEQUENCE</scope>
    <source>
        <strain evidence="5">MAG_39</strain>
    </source>
</reference>
<sequence>MDRKKNVLIVDDEELIVSTVSRYLSARGYAVTATTLSECAMDAIETGSFDIVITDLKMQPYSGLDIIKRLRELKFGGKIVLITAFQSEVQATIEALKVGCVLEKPFSLGELLLKIQGQCDEKQAEAE</sequence>
<dbReference type="EMBL" id="JAIOIV010000074">
    <property type="protein sequence ID" value="MBZ0156395.1"/>
    <property type="molecule type" value="Genomic_DNA"/>
</dbReference>
<evidence type="ECO:0000313" key="6">
    <source>
        <dbReference type="Proteomes" id="UP000705867"/>
    </source>
</evidence>
<feature type="domain" description="Response regulatory" evidence="4">
    <location>
        <begin position="6"/>
        <end position="119"/>
    </location>
</feature>
<name>A0A953JC49_9BACT</name>
<evidence type="ECO:0000256" key="1">
    <source>
        <dbReference type="ARBA" id="ARBA00022553"/>
    </source>
</evidence>
<protein>
    <submittedName>
        <fullName evidence="5">Response regulator</fullName>
    </submittedName>
</protein>
<dbReference type="SMART" id="SM00448">
    <property type="entry name" value="REC"/>
    <property type="match status" value="1"/>
</dbReference>
<evidence type="ECO:0000256" key="2">
    <source>
        <dbReference type="ARBA" id="ARBA00023012"/>
    </source>
</evidence>
<feature type="modified residue" description="4-aspartylphosphate" evidence="3">
    <location>
        <position position="55"/>
    </location>
</feature>
<dbReference type="GO" id="GO:0000160">
    <property type="term" value="P:phosphorelay signal transduction system"/>
    <property type="evidence" value="ECO:0007669"/>
    <property type="project" value="UniProtKB-KW"/>
</dbReference>
<keyword evidence="2" id="KW-0902">Two-component regulatory system</keyword>
<keyword evidence="1 3" id="KW-0597">Phosphoprotein</keyword>
<reference evidence="5" key="1">
    <citation type="journal article" date="2021" name="bioRxiv">
        <title>Unraveling nitrogen, sulfur and carbon metabolic pathways and microbial community transcriptional responses to substrate deprivation and toxicity stresses in a bioreactor mimicking anoxic brackish coastal sediment conditions.</title>
        <authorList>
            <person name="Martins P.D."/>
            <person name="Echeveste M.J."/>
            <person name="Arshad A."/>
            <person name="Kurth J."/>
            <person name="Ouboter H."/>
            <person name="Jetten M.S.M."/>
            <person name="Welte C.U."/>
        </authorList>
    </citation>
    <scope>NUCLEOTIDE SEQUENCE</scope>
    <source>
        <strain evidence="5">MAG_39</strain>
    </source>
</reference>
<dbReference type="AlphaFoldDB" id="A0A953JC49"/>
<dbReference type="Pfam" id="PF00072">
    <property type="entry name" value="Response_reg"/>
    <property type="match status" value="1"/>
</dbReference>
<dbReference type="InterPro" id="IPR001789">
    <property type="entry name" value="Sig_transdc_resp-reg_receiver"/>
</dbReference>
<proteinExistence type="predicted"/>
<comment type="caution">
    <text evidence="5">The sequence shown here is derived from an EMBL/GenBank/DDBJ whole genome shotgun (WGS) entry which is preliminary data.</text>
</comment>
<organism evidence="5 6">
    <name type="scientific">Candidatus Nitrobium versatile</name>
    <dbReference type="NCBI Taxonomy" id="2884831"/>
    <lineage>
        <taxon>Bacteria</taxon>
        <taxon>Pseudomonadati</taxon>
        <taxon>Nitrospirota</taxon>
        <taxon>Nitrospiria</taxon>
        <taxon>Nitrospirales</taxon>
        <taxon>Nitrospiraceae</taxon>
        <taxon>Candidatus Nitrobium</taxon>
    </lineage>
</organism>
<evidence type="ECO:0000313" key="5">
    <source>
        <dbReference type="EMBL" id="MBZ0156395.1"/>
    </source>
</evidence>
<dbReference type="PANTHER" id="PTHR44591">
    <property type="entry name" value="STRESS RESPONSE REGULATOR PROTEIN 1"/>
    <property type="match status" value="1"/>
</dbReference>
<gene>
    <name evidence="5" type="ORF">K8I29_09340</name>
</gene>
<dbReference type="Proteomes" id="UP000705867">
    <property type="component" value="Unassembled WGS sequence"/>
</dbReference>
<evidence type="ECO:0000259" key="4">
    <source>
        <dbReference type="PROSITE" id="PS50110"/>
    </source>
</evidence>
<dbReference type="SUPFAM" id="SSF52172">
    <property type="entry name" value="CheY-like"/>
    <property type="match status" value="1"/>
</dbReference>
<dbReference type="PANTHER" id="PTHR44591:SF14">
    <property type="entry name" value="PROTEIN PILG"/>
    <property type="match status" value="1"/>
</dbReference>
<evidence type="ECO:0000256" key="3">
    <source>
        <dbReference type="PROSITE-ProRule" id="PRU00169"/>
    </source>
</evidence>
<dbReference type="InterPro" id="IPR011006">
    <property type="entry name" value="CheY-like_superfamily"/>
</dbReference>
<dbReference type="InterPro" id="IPR050595">
    <property type="entry name" value="Bact_response_regulator"/>
</dbReference>